<organism evidence="1 2">
    <name type="scientific">Citrus x changshan-huyou</name>
    <dbReference type="NCBI Taxonomy" id="2935761"/>
    <lineage>
        <taxon>Eukaryota</taxon>
        <taxon>Viridiplantae</taxon>
        <taxon>Streptophyta</taxon>
        <taxon>Embryophyta</taxon>
        <taxon>Tracheophyta</taxon>
        <taxon>Spermatophyta</taxon>
        <taxon>Magnoliopsida</taxon>
        <taxon>eudicotyledons</taxon>
        <taxon>Gunneridae</taxon>
        <taxon>Pentapetalae</taxon>
        <taxon>rosids</taxon>
        <taxon>malvids</taxon>
        <taxon>Sapindales</taxon>
        <taxon>Rutaceae</taxon>
        <taxon>Aurantioideae</taxon>
        <taxon>Citrus</taxon>
    </lineage>
</organism>
<evidence type="ECO:0000313" key="2">
    <source>
        <dbReference type="Proteomes" id="UP001428341"/>
    </source>
</evidence>
<keyword evidence="2" id="KW-1185">Reference proteome</keyword>
<comment type="caution">
    <text evidence="1">The sequence shown here is derived from an EMBL/GenBank/DDBJ whole genome shotgun (WGS) entry which is preliminary data.</text>
</comment>
<dbReference type="AlphaFoldDB" id="A0AAP0M404"/>
<name>A0AAP0M404_9ROSI</name>
<dbReference type="Proteomes" id="UP001428341">
    <property type="component" value="Unassembled WGS sequence"/>
</dbReference>
<evidence type="ECO:0000313" key="1">
    <source>
        <dbReference type="EMBL" id="KAK9197729.1"/>
    </source>
</evidence>
<reference evidence="1 2" key="1">
    <citation type="submission" date="2024-05" db="EMBL/GenBank/DDBJ databases">
        <title>Haplotype-resolved chromosome-level genome assembly of Huyou (Citrus changshanensis).</title>
        <authorList>
            <person name="Miao C."/>
            <person name="Chen W."/>
            <person name="Wu Y."/>
            <person name="Wang L."/>
            <person name="Zhao S."/>
            <person name="Grierson D."/>
            <person name="Xu C."/>
            <person name="Chen K."/>
        </authorList>
    </citation>
    <scope>NUCLEOTIDE SEQUENCE [LARGE SCALE GENOMIC DNA]</scope>
    <source>
        <strain evidence="1">01-14</strain>
        <tissue evidence="1">Leaf</tissue>
    </source>
</reference>
<dbReference type="EMBL" id="JBCGBO010000005">
    <property type="protein sequence ID" value="KAK9197729.1"/>
    <property type="molecule type" value="Genomic_DNA"/>
</dbReference>
<proteinExistence type="predicted"/>
<gene>
    <name evidence="1" type="ORF">WN944_012912</name>
</gene>
<sequence length="142" mass="15934">MLKYFADSGWKSIHKFKYSGRTFELSVITVVFLKEKILCPVELNMFVKSQIQVIVVHRDGSEKVRIVHQINSQALSGMINRNRLWNLSSCSNIKLNGADSTDAALTVTMRQNGRPKNATGAGKNSKISSVSYLRSRCTIQLL</sequence>
<protein>
    <submittedName>
        <fullName evidence="1">Uncharacterized protein</fullName>
    </submittedName>
</protein>
<accession>A0AAP0M404</accession>